<accession>A0A7R8Z1I7</accession>
<dbReference type="GO" id="GO:0008237">
    <property type="term" value="F:metallopeptidase activity"/>
    <property type="evidence" value="ECO:0007669"/>
    <property type="project" value="InterPro"/>
</dbReference>
<feature type="disulfide bond" evidence="7">
    <location>
        <begin position="505"/>
        <end position="517"/>
    </location>
</feature>
<evidence type="ECO:0000256" key="6">
    <source>
        <dbReference type="PIRSR" id="PIRSR601548-2"/>
    </source>
</evidence>
<dbReference type="InParanoid" id="A0A7R8Z1I7"/>
<evidence type="ECO:0000256" key="9">
    <source>
        <dbReference type="PROSITE-ProRule" id="PRU01355"/>
    </source>
</evidence>
<organism evidence="11 12">
    <name type="scientific">Hermetia illucens</name>
    <name type="common">Black soldier fly</name>
    <dbReference type="NCBI Taxonomy" id="343691"/>
    <lineage>
        <taxon>Eukaryota</taxon>
        <taxon>Metazoa</taxon>
        <taxon>Ecdysozoa</taxon>
        <taxon>Arthropoda</taxon>
        <taxon>Hexapoda</taxon>
        <taxon>Insecta</taxon>
        <taxon>Pterygota</taxon>
        <taxon>Neoptera</taxon>
        <taxon>Endopterygota</taxon>
        <taxon>Diptera</taxon>
        <taxon>Brachycera</taxon>
        <taxon>Stratiomyomorpha</taxon>
        <taxon>Stratiomyidae</taxon>
        <taxon>Hermetiinae</taxon>
        <taxon>Hermetia</taxon>
    </lineage>
</organism>
<feature type="signal peptide" evidence="10">
    <location>
        <begin position="1"/>
        <end position="19"/>
    </location>
</feature>
<keyword evidence="2 10" id="KW-0732">Signal</keyword>
<evidence type="ECO:0000256" key="3">
    <source>
        <dbReference type="ARBA" id="ARBA00023157"/>
    </source>
</evidence>
<evidence type="ECO:0000313" key="11">
    <source>
        <dbReference type="EMBL" id="CAD7091968.1"/>
    </source>
</evidence>
<protein>
    <recommendedName>
        <fullName evidence="13">Angiotensin-converting enzyme</fullName>
    </recommendedName>
</protein>
<dbReference type="Proteomes" id="UP000594454">
    <property type="component" value="Chromosome 6"/>
</dbReference>
<reference evidence="11 12" key="1">
    <citation type="submission" date="2020-11" db="EMBL/GenBank/DDBJ databases">
        <authorList>
            <person name="Wallbank WR R."/>
            <person name="Pardo Diaz C."/>
            <person name="Kozak K."/>
            <person name="Martin S."/>
            <person name="Jiggins C."/>
            <person name="Moest M."/>
            <person name="Warren A I."/>
            <person name="Generalovic N T."/>
            <person name="Byers J.R.P. K."/>
            <person name="Montejo-Kovacevich G."/>
            <person name="Yen C E."/>
        </authorList>
    </citation>
    <scope>NUCLEOTIDE SEQUENCE [LARGE SCALE GENOMIC DNA]</scope>
</reference>
<evidence type="ECO:0000256" key="7">
    <source>
        <dbReference type="PIRSR" id="PIRSR601548-4"/>
    </source>
</evidence>
<keyword evidence="4 5" id="KW-0325">Glycoprotein</keyword>
<feature type="glycosylation site" description="N-linked (GlcNAc...) asparagine; partial" evidence="5">
    <location>
        <position position="144"/>
    </location>
</feature>
<dbReference type="OMA" id="KIKWCGD"/>
<dbReference type="InterPro" id="IPR001548">
    <property type="entry name" value="Peptidase_M2"/>
</dbReference>
<dbReference type="SUPFAM" id="SSF55486">
    <property type="entry name" value="Metalloproteases ('zincins'), catalytic domain"/>
    <property type="match status" value="1"/>
</dbReference>
<evidence type="ECO:0000256" key="10">
    <source>
        <dbReference type="SAM" id="SignalP"/>
    </source>
</evidence>
<evidence type="ECO:0000256" key="1">
    <source>
        <dbReference type="ARBA" id="ARBA00008139"/>
    </source>
</evidence>
<dbReference type="OrthoDB" id="10029630at2759"/>
<feature type="glycosylation site" description="N-linked (GlcNAc...) asparagine" evidence="8">
    <location>
        <position position="144"/>
    </location>
</feature>
<comment type="caution">
    <text evidence="9">Lacks conserved residue(s) required for the propagation of feature annotation.</text>
</comment>
<dbReference type="GO" id="GO:0008241">
    <property type="term" value="F:peptidyl-dipeptidase activity"/>
    <property type="evidence" value="ECO:0007669"/>
    <property type="project" value="InterPro"/>
</dbReference>
<comment type="similarity">
    <text evidence="1 9">Belongs to the peptidase M2 family.</text>
</comment>
<evidence type="ECO:0000313" key="12">
    <source>
        <dbReference type="Proteomes" id="UP000594454"/>
    </source>
</evidence>
<keyword evidence="3 7" id="KW-1015">Disulfide bond</keyword>
<evidence type="ECO:0000256" key="2">
    <source>
        <dbReference type="ARBA" id="ARBA00022729"/>
    </source>
</evidence>
<dbReference type="PANTHER" id="PTHR10514">
    <property type="entry name" value="ANGIOTENSIN-CONVERTING ENZYME"/>
    <property type="match status" value="1"/>
</dbReference>
<feature type="glycosylation site" description="N-linked (GlcNAc...) (complex) asparagine" evidence="5">
    <location>
        <position position="98"/>
    </location>
</feature>
<evidence type="ECO:0000256" key="5">
    <source>
        <dbReference type="PIRSR" id="PIRSR601548-10"/>
    </source>
</evidence>
<evidence type="ECO:0000256" key="8">
    <source>
        <dbReference type="PIRSR" id="PIRSR601548-5"/>
    </source>
</evidence>
<evidence type="ECO:0008006" key="13">
    <source>
        <dbReference type="Google" id="ProtNLM"/>
    </source>
</evidence>
<feature type="binding site" evidence="6">
    <location>
        <position position="219"/>
    </location>
    <ligand>
        <name>chloride</name>
        <dbReference type="ChEBI" id="CHEBI:17996"/>
        <label>1</label>
    </ligand>
</feature>
<dbReference type="GO" id="GO:0005615">
    <property type="term" value="C:extracellular space"/>
    <property type="evidence" value="ECO:0007669"/>
    <property type="project" value="TreeGrafter"/>
</dbReference>
<dbReference type="AlphaFoldDB" id="A0A7R8Z1I7"/>
<dbReference type="PANTHER" id="PTHR10514:SF27">
    <property type="entry name" value="ANGIOTENSIN-CONVERTING ENZYME"/>
    <property type="match status" value="1"/>
</dbReference>
<dbReference type="PROSITE" id="PS52011">
    <property type="entry name" value="PEPTIDASE_M2"/>
    <property type="match status" value="1"/>
</dbReference>
<dbReference type="Pfam" id="PF01401">
    <property type="entry name" value="Peptidase_M2"/>
    <property type="match status" value="2"/>
</dbReference>
<gene>
    <name evidence="11" type="ORF">HERILL_LOCUS14363</name>
</gene>
<proteinExistence type="inferred from homology"/>
<dbReference type="GO" id="GO:0005886">
    <property type="term" value="C:plasma membrane"/>
    <property type="evidence" value="ECO:0007669"/>
    <property type="project" value="TreeGrafter"/>
</dbReference>
<dbReference type="EMBL" id="LR899014">
    <property type="protein sequence ID" value="CAD7091968.1"/>
    <property type="molecule type" value="Genomic_DNA"/>
</dbReference>
<name>A0A7R8Z1I7_HERIL</name>
<evidence type="ECO:0000256" key="4">
    <source>
        <dbReference type="ARBA" id="ARBA00023180"/>
    </source>
</evidence>
<dbReference type="GO" id="GO:0006508">
    <property type="term" value="P:proteolysis"/>
    <property type="evidence" value="ECO:0007669"/>
    <property type="project" value="InterPro"/>
</dbReference>
<feature type="chain" id="PRO_5030622351" description="Angiotensin-converting enzyme" evidence="10">
    <location>
        <begin position="20"/>
        <end position="590"/>
    </location>
</feature>
<sequence>MSTSVWIVVLILISKYNAAATNTSLPEEQEGYKGDEDYDEQGLSDYELLLELQREIQRLPLKSLRNQQEIFQLRNRLFKPTEEIASKMASLSLKAIDNEVLKRQLLNVKNSILLLNETVMNKFQNISSSISAIQRQNTICMYKNKTDCSLAYVPHVQDILRENDEQDALTYYWQAWNGNHSEHIRHLFNEWLEIVRNLLDSYLKPSEPQPISLIRYHQYEDTNFLSKLEKEVLKVQPLYQALHAYLRTIMRFLFESNSIQPRSSLPIHLLPYVIRHIEVKNPFTNEINAAFRDFDLAGMKRKRILGTFLTDLEGEVERLLSDKTTQTKDCLVDQYSTKERETYSQLYKDLFRKQYEKLTSSRPIGINQEPCPGFNDAIFKAIGLAIMSPHHLRNVGVIKDYNYSDGMRYYHLLEHAVPDMFDLLTHFVNEKFISSILDNEITSDDYTCKYWKVMNKFTGVKSGIDIENTSVPLLYSSHSCLWDMQFSMKRVFSEIVGFQIYKGLCLKANSTDPWQDCDFMDNEEAVGVLREALSLGAAKSWKYALKLLTGQEDIDIHPFLEYYQPLMILIEDKNKESGATVGWSEDIEDC</sequence>
<keyword evidence="12" id="KW-1185">Reference proteome</keyword>